<comment type="caution">
    <text evidence="8">The sequence shown here is derived from an EMBL/GenBank/DDBJ whole genome shotgun (WGS) entry which is preliminary data.</text>
</comment>
<dbReference type="Pfam" id="PF00084">
    <property type="entry name" value="Sushi"/>
    <property type="match status" value="10"/>
</dbReference>
<evidence type="ECO:0000256" key="2">
    <source>
        <dbReference type="ARBA" id="ARBA00022659"/>
    </source>
</evidence>
<evidence type="ECO:0000313" key="9">
    <source>
        <dbReference type="Proteomes" id="UP000424527"/>
    </source>
</evidence>
<comment type="caution">
    <text evidence="5">Lacks conserved residue(s) required for the propagation of feature annotation.</text>
</comment>
<dbReference type="Gene3D" id="2.10.70.10">
    <property type="entry name" value="Complement Module, domain 1"/>
    <property type="match status" value="13"/>
</dbReference>
<feature type="domain" description="Sushi" evidence="7">
    <location>
        <begin position="211"/>
        <end position="273"/>
    </location>
</feature>
<evidence type="ECO:0000256" key="1">
    <source>
        <dbReference type="ARBA" id="ARBA00004328"/>
    </source>
</evidence>
<feature type="domain" description="Sushi" evidence="7">
    <location>
        <begin position="276"/>
        <end position="337"/>
    </location>
</feature>
<keyword evidence="2 5" id="KW-0768">Sushi</keyword>
<evidence type="ECO:0000313" key="8">
    <source>
        <dbReference type="EMBL" id="KAE8294630.1"/>
    </source>
</evidence>
<dbReference type="InterPro" id="IPR051503">
    <property type="entry name" value="ComplSys_Reg/VirEntry_Med"/>
</dbReference>
<evidence type="ECO:0000256" key="5">
    <source>
        <dbReference type="PROSITE-ProRule" id="PRU00302"/>
    </source>
</evidence>
<name>A0A6G0IT63_LARCR</name>
<feature type="disulfide bond" evidence="5">
    <location>
        <begin position="477"/>
        <end position="504"/>
    </location>
</feature>
<dbReference type="PANTHER" id="PTHR45785">
    <property type="entry name" value="COMPLEMENT FACTOR H-RELATED"/>
    <property type="match status" value="1"/>
</dbReference>
<feature type="signal peptide" evidence="6">
    <location>
        <begin position="1"/>
        <end position="21"/>
    </location>
</feature>
<dbReference type="PANTHER" id="PTHR45785:SF2">
    <property type="entry name" value="COMPLEMENT FACTOR H-RELATED"/>
    <property type="match status" value="1"/>
</dbReference>
<evidence type="ECO:0000256" key="3">
    <source>
        <dbReference type="ARBA" id="ARBA00022729"/>
    </source>
</evidence>
<feature type="domain" description="Sushi" evidence="7">
    <location>
        <begin position="569"/>
        <end position="631"/>
    </location>
</feature>
<evidence type="ECO:0000256" key="4">
    <source>
        <dbReference type="ARBA" id="ARBA00023157"/>
    </source>
</evidence>
<feature type="domain" description="Sushi" evidence="7">
    <location>
        <begin position="86"/>
        <end position="146"/>
    </location>
</feature>
<feature type="chain" id="PRO_5026333219" evidence="6">
    <location>
        <begin position="22"/>
        <end position="967"/>
    </location>
</feature>
<comment type="subcellular location">
    <subcellularLocation>
        <location evidence="1">Virion</location>
    </subcellularLocation>
</comment>
<protein>
    <submittedName>
        <fullName evidence="8">Complement factor H-related protein 5</fullName>
    </submittedName>
</protein>
<dbReference type="InterPro" id="IPR000436">
    <property type="entry name" value="Sushi_SCR_CCP_dom"/>
</dbReference>
<feature type="domain" description="Sushi" evidence="7">
    <location>
        <begin position="147"/>
        <end position="210"/>
    </location>
</feature>
<feature type="disulfide bond" evidence="5">
    <location>
        <begin position="848"/>
        <end position="891"/>
    </location>
</feature>
<dbReference type="SMART" id="SM00032">
    <property type="entry name" value="CCP"/>
    <property type="match status" value="12"/>
</dbReference>
<keyword evidence="9" id="KW-1185">Reference proteome</keyword>
<feature type="disulfide bond" evidence="5">
    <location>
        <begin position="244"/>
        <end position="271"/>
    </location>
</feature>
<proteinExistence type="predicted"/>
<feature type="domain" description="Sushi" evidence="7">
    <location>
        <begin position="846"/>
        <end position="904"/>
    </location>
</feature>
<dbReference type="CDD" id="cd00033">
    <property type="entry name" value="CCP"/>
    <property type="match status" value="11"/>
</dbReference>
<feature type="disulfide bond" evidence="5">
    <location>
        <begin position="341"/>
        <end position="384"/>
    </location>
</feature>
<feature type="disulfide bond" evidence="5">
    <location>
        <begin position="56"/>
        <end position="83"/>
    </location>
</feature>
<feature type="domain" description="Sushi" evidence="7">
    <location>
        <begin position="634"/>
        <end position="691"/>
    </location>
</feature>
<dbReference type="SUPFAM" id="SSF57535">
    <property type="entry name" value="Complement control module/SCR domain"/>
    <property type="match status" value="14"/>
</dbReference>
<feature type="disulfide bond" evidence="5">
    <location>
        <begin position="695"/>
        <end position="738"/>
    </location>
</feature>
<sequence>MRSSLILFFLQLWRIVQVSLSQNVTCSGLPDVPNAYQSEESKKAEYFGGDVIYFRCEIGYISGLTIRYVCSGGRWLALHKRECFLKPCKLPDDTPNGYFRIIHGEDFVFGTTIRYFCNEGYHMVSKEDTRTCLVDKWTNHVPICDPLTCDPPPADEWLTVSGVPENGEAILPDRFLTFSCNRPGKYLNGSSMVICGRDGNWNTPFPSCEDISCKVHMMHHHLIVTGLQPGDQTVKTGHKLQFRCRNNFVLEGREEIDCLETGQWNADFPTCTENCKVGDVPSNVYTIPSLHQVGHQLRKGEKLKFVCSNRRHILRGNAEVECLQDGQWSDSFPTCGDPVGCNNPPALVDGDTVTSLKYQYSHGERVQYTCQDYYIMEGSPYRTCSNGQWTGEMRCLKPCTVNKEIMDRHNIVFRFSRKEKLSMRLSAILLFLHLWGNVEVSFSLNTCSTLPDVPHAFVSDETKKDEYQEGDVIDFTCGPGYTSSQPSKYVCTRGGWLAVRQGKCYSCSPLPDVPHALVSDETKKDEYREGDMIDFTCEPGYTSSQTSKYVCTRDGWMAARQGTCYLLTTSCDPPPAGSFIVKGLPENDEPIGPDHIITVSCDDPGKYLNGSSVLICGEDGQWNTPFPSCTENCKVGDVPSNVYTIPDVRQLRKGEKLKFGCSNRRHFLQGNAEVRCLPGGQWSDSFPTCGGPVGCNNPPALVDGDTVTSLKYQYSHGEKVQYTCQNYYTMEGSPYRTCSNGQWTGEMRCLKPCTMNEEIMDRHNIVFRFSARGKLYSRHNEVLEFMCSGRTSHDRAAAMRQRCVDANTQCSGVPPDWTIMMRFSLLVCLFVLWMNMDVSLSQNDPLGCGIPPPLADGDAVESVRFTYSHGEMVKYTCQGLYTMEGELYKTCENGEWTGEMRCLKPCVVSKEIMDGHNIVFRFTQRQKLYLRHNDDVQFRCKGQTRHDLVLSMRQRCVDGVMQLPDCF</sequence>
<dbReference type="EMBL" id="REGW02000007">
    <property type="protein sequence ID" value="KAE8294630.1"/>
    <property type="molecule type" value="Genomic_DNA"/>
</dbReference>
<keyword evidence="4 5" id="KW-1015">Disulfide bond</keyword>
<dbReference type="AlphaFoldDB" id="A0A6G0IT63"/>
<gene>
    <name evidence="8" type="ORF">D5F01_LYC07588</name>
</gene>
<dbReference type="PROSITE" id="PS50923">
    <property type="entry name" value="SUSHI"/>
    <property type="match status" value="11"/>
</dbReference>
<dbReference type="InterPro" id="IPR035976">
    <property type="entry name" value="Sushi/SCR/CCP_sf"/>
</dbReference>
<feature type="domain" description="Sushi" evidence="7">
    <location>
        <begin position="24"/>
        <end position="85"/>
    </location>
</feature>
<evidence type="ECO:0000259" key="7">
    <source>
        <dbReference type="PROSITE" id="PS50923"/>
    </source>
</evidence>
<evidence type="ECO:0000256" key="6">
    <source>
        <dbReference type="SAM" id="SignalP"/>
    </source>
</evidence>
<dbReference type="Proteomes" id="UP000424527">
    <property type="component" value="Unassembled WGS sequence"/>
</dbReference>
<feature type="disulfide bond" evidence="5">
    <location>
        <begin position="117"/>
        <end position="144"/>
    </location>
</feature>
<reference evidence="8 9" key="1">
    <citation type="submission" date="2019-07" db="EMBL/GenBank/DDBJ databases">
        <title>Chromosome genome assembly for large yellow croaker.</title>
        <authorList>
            <person name="Xiao S."/>
        </authorList>
    </citation>
    <scope>NUCLEOTIDE SEQUENCE [LARGE SCALE GENOMIC DNA]</scope>
    <source>
        <strain evidence="8">JMULYC20181020</strain>
        <tissue evidence="8">Muscle</tissue>
    </source>
</reference>
<feature type="domain" description="Sushi" evidence="7">
    <location>
        <begin position="339"/>
        <end position="397"/>
    </location>
</feature>
<feature type="domain" description="Sushi" evidence="7">
    <location>
        <begin position="445"/>
        <end position="506"/>
    </location>
</feature>
<keyword evidence="3 6" id="KW-0732">Signal</keyword>
<feature type="domain" description="Sushi" evidence="7">
    <location>
        <begin position="693"/>
        <end position="751"/>
    </location>
</feature>
<accession>A0A6G0IT63</accession>
<organism evidence="8 9">
    <name type="scientific">Larimichthys crocea</name>
    <name type="common">Large yellow croaker</name>
    <name type="synonym">Pseudosciaena crocea</name>
    <dbReference type="NCBI Taxonomy" id="215358"/>
    <lineage>
        <taxon>Eukaryota</taxon>
        <taxon>Metazoa</taxon>
        <taxon>Chordata</taxon>
        <taxon>Craniata</taxon>
        <taxon>Vertebrata</taxon>
        <taxon>Euteleostomi</taxon>
        <taxon>Actinopterygii</taxon>
        <taxon>Neopterygii</taxon>
        <taxon>Teleostei</taxon>
        <taxon>Neoteleostei</taxon>
        <taxon>Acanthomorphata</taxon>
        <taxon>Eupercaria</taxon>
        <taxon>Sciaenidae</taxon>
        <taxon>Larimichthys</taxon>
    </lineage>
</organism>